<evidence type="ECO:0000256" key="4">
    <source>
        <dbReference type="ARBA" id="ARBA00022840"/>
    </source>
</evidence>
<evidence type="ECO:0000256" key="3">
    <source>
        <dbReference type="ARBA" id="ARBA00022741"/>
    </source>
</evidence>
<dbReference type="Proteomes" id="UP000249239">
    <property type="component" value="Unassembled WGS sequence"/>
</dbReference>
<evidence type="ECO:0000256" key="2">
    <source>
        <dbReference type="ARBA" id="ARBA00022448"/>
    </source>
</evidence>
<dbReference type="InterPro" id="IPR050153">
    <property type="entry name" value="Metal_Ion_Import_ABC"/>
</dbReference>
<dbReference type="GO" id="GO:0016887">
    <property type="term" value="F:ATP hydrolysis activity"/>
    <property type="evidence" value="ECO:0007669"/>
    <property type="project" value="InterPro"/>
</dbReference>
<dbReference type="InterPro" id="IPR027417">
    <property type="entry name" value="P-loop_NTPase"/>
</dbReference>
<dbReference type="PROSITE" id="PS50893">
    <property type="entry name" value="ABC_TRANSPORTER_2"/>
    <property type="match status" value="1"/>
</dbReference>
<name>A0A2W7MYZ7_9BACT</name>
<keyword evidence="4 6" id="KW-0067">ATP-binding</keyword>
<dbReference type="AlphaFoldDB" id="A0A2W7MYZ7"/>
<dbReference type="SMART" id="SM00382">
    <property type="entry name" value="AAA"/>
    <property type="match status" value="1"/>
</dbReference>
<dbReference type="InterPro" id="IPR003593">
    <property type="entry name" value="AAA+_ATPase"/>
</dbReference>
<proteinExistence type="inferred from homology"/>
<dbReference type="GO" id="GO:0005524">
    <property type="term" value="F:ATP binding"/>
    <property type="evidence" value="ECO:0007669"/>
    <property type="project" value="UniProtKB-KW"/>
</dbReference>
<organism evidence="6 7">
    <name type="scientific">Breznakibacter xylanolyticus</name>
    <dbReference type="NCBI Taxonomy" id="990"/>
    <lineage>
        <taxon>Bacteria</taxon>
        <taxon>Pseudomonadati</taxon>
        <taxon>Bacteroidota</taxon>
        <taxon>Bacteroidia</taxon>
        <taxon>Marinilabiliales</taxon>
        <taxon>Marinilabiliaceae</taxon>
        <taxon>Breznakibacter</taxon>
    </lineage>
</organism>
<dbReference type="SUPFAM" id="SSF52540">
    <property type="entry name" value="P-loop containing nucleoside triphosphate hydrolases"/>
    <property type="match status" value="2"/>
</dbReference>
<dbReference type="Gene3D" id="3.40.50.300">
    <property type="entry name" value="P-loop containing nucleotide triphosphate hydrolases"/>
    <property type="match status" value="2"/>
</dbReference>
<evidence type="ECO:0000256" key="1">
    <source>
        <dbReference type="ARBA" id="ARBA00005417"/>
    </source>
</evidence>
<gene>
    <name evidence="6" type="ORF">LX69_03499</name>
</gene>
<protein>
    <submittedName>
        <fullName evidence="6">Molybdate transport system ATP-binding protein</fullName>
    </submittedName>
</protein>
<comment type="caution">
    <text evidence="6">The sequence shown here is derived from an EMBL/GenBank/DDBJ whole genome shotgun (WGS) entry which is preliminary data.</text>
</comment>
<feature type="domain" description="ABC transporter" evidence="5">
    <location>
        <begin position="182"/>
        <end position="405"/>
    </location>
</feature>
<evidence type="ECO:0000313" key="6">
    <source>
        <dbReference type="EMBL" id="PZX09834.1"/>
    </source>
</evidence>
<evidence type="ECO:0000259" key="5">
    <source>
        <dbReference type="PROSITE" id="PS50893"/>
    </source>
</evidence>
<dbReference type="InterPro" id="IPR003439">
    <property type="entry name" value="ABC_transporter-like_ATP-bd"/>
</dbReference>
<reference evidence="6 7" key="1">
    <citation type="submission" date="2018-06" db="EMBL/GenBank/DDBJ databases">
        <title>Genomic Encyclopedia of Archaeal and Bacterial Type Strains, Phase II (KMG-II): from individual species to whole genera.</title>
        <authorList>
            <person name="Goeker M."/>
        </authorList>
    </citation>
    <scope>NUCLEOTIDE SEQUENCE [LARGE SCALE GENOMIC DNA]</scope>
    <source>
        <strain evidence="6 7">DSM 6779</strain>
    </source>
</reference>
<dbReference type="PANTHER" id="PTHR42734:SF17">
    <property type="entry name" value="METAL TRANSPORT SYSTEM ATP-BINDING PROTEIN TM_0124-RELATED"/>
    <property type="match status" value="1"/>
</dbReference>
<dbReference type="Pfam" id="PF00005">
    <property type="entry name" value="ABC_tran"/>
    <property type="match status" value="1"/>
</dbReference>
<dbReference type="EMBL" id="QKZK01000068">
    <property type="protein sequence ID" value="PZX09834.1"/>
    <property type="molecule type" value="Genomic_DNA"/>
</dbReference>
<comment type="similarity">
    <text evidence="1">Belongs to the ABC transporter superfamily.</text>
</comment>
<keyword evidence="2" id="KW-0813">Transport</keyword>
<evidence type="ECO:0000313" key="7">
    <source>
        <dbReference type="Proteomes" id="UP000249239"/>
    </source>
</evidence>
<dbReference type="CDD" id="cd00267">
    <property type="entry name" value="ABC_ATPase"/>
    <property type="match status" value="1"/>
</dbReference>
<keyword evidence="3" id="KW-0547">Nucleotide-binding</keyword>
<keyword evidence="7" id="KW-1185">Reference proteome</keyword>
<accession>A0A2W7MYZ7</accession>
<dbReference type="PANTHER" id="PTHR42734">
    <property type="entry name" value="METAL TRANSPORT SYSTEM ATP-BINDING PROTEIN TM_0124-RELATED"/>
    <property type="match status" value="1"/>
</dbReference>
<sequence length="406" mass="45727">MHWMIYGNTVSYDQEGVLQLVKELGVAEGGKRVAVFSNKTLDYFIEEEAIHDVFSLTADTGRSLATLSSGEKKKALLAYLLKQSPECMILDNPFENLDVETRLELRSRLNELSASVQLILIVRRYEDGLDAIGNLIYVRDHAVVFKGDPRAFDIDQYQVHHHFPNKVPDAPYDYDLHGDALVVFRDVSVQYEGRPVLTRVSWEVKRGEFWQLKGPNGSGKTTMLTMINGDNPKAFGQDIWLFGRKKGSGESVWDIKKNIGYFTPAMILRFRTFCSLEDMVISGLLDSIGLYRKVTDLQRDLAREWIDFMGLKHLAGSNFVEASDIVQRMVLIARAMIKHPPLLILDEPTAGLDDESALFLSQLINRIASESRTAILFVSHRQEPGLHPERILTLTPGDEGSVATIG</sequence>